<dbReference type="AlphaFoldDB" id="A0AAU8LU66"/>
<accession>A0AAU8LU66</accession>
<proteinExistence type="predicted"/>
<reference evidence="1" key="1">
    <citation type="journal article" date="2024" name="Syst. Appl. Microbiol.">
        <title>First single-strain enrichments of Electrothrix cable bacteria, description of E. aestuarii sp. nov. and E. rattekaaiensis sp. nov., and proposal of a cable bacteria taxonomy following the rules of the SeqCode.</title>
        <authorList>
            <person name="Plum-Jensen L.E."/>
            <person name="Schramm A."/>
            <person name="Marshall I.P.G."/>
        </authorList>
    </citation>
    <scope>NUCLEOTIDE SEQUENCE</scope>
    <source>
        <strain evidence="1">Rat1</strain>
    </source>
</reference>
<dbReference type="EMBL" id="CP159373">
    <property type="protein sequence ID" value="XCN72419.1"/>
    <property type="molecule type" value="Genomic_DNA"/>
</dbReference>
<name>A0AAU8LU66_9BACT</name>
<protein>
    <submittedName>
        <fullName evidence="1">Uncharacterized protein</fullName>
    </submittedName>
</protein>
<organism evidence="1">
    <name type="scientific">Candidatus Electrothrix aestuarii</name>
    <dbReference type="NCBI Taxonomy" id="3062594"/>
    <lineage>
        <taxon>Bacteria</taxon>
        <taxon>Pseudomonadati</taxon>
        <taxon>Thermodesulfobacteriota</taxon>
        <taxon>Desulfobulbia</taxon>
        <taxon>Desulfobulbales</taxon>
        <taxon>Desulfobulbaceae</taxon>
        <taxon>Candidatus Electrothrix</taxon>
    </lineage>
</organism>
<evidence type="ECO:0000313" key="1">
    <source>
        <dbReference type="EMBL" id="XCN72419.1"/>
    </source>
</evidence>
<sequence length="80" mass="8941">MNGLESSVSYYHALLFLQKITGGNINSAGIQKRHFNINIEGTERGLSCLLDNISQDEDGFHQRWLAIFRDPQLANYGSGV</sequence>
<dbReference type="KEGG" id="eaj:Q3M24_19315"/>
<reference evidence="1" key="2">
    <citation type="submission" date="2024-06" db="EMBL/GenBank/DDBJ databases">
        <authorList>
            <person name="Plum-Jensen L.E."/>
            <person name="Schramm A."/>
            <person name="Marshall I.P.G."/>
        </authorList>
    </citation>
    <scope>NUCLEOTIDE SEQUENCE</scope>
    <source>
        <strain evidence="1">Rat1</strain>
    </source>
</reference>
<gene>
    <name evidence="1" type="ORF">Q3M24_19315</name>
</gene>